<dbReference type="Pfam" id="PF13424">
    <property type="entry name" value="TPR_12"/>
    <property type="match status" value="1"/>
</dbReference>
<dbReference type="RefSeq" id="WP_025811723.1">
    <property type="nucleotide sequence ID" value="NZ_AP023088.1"/>
</dbReference>
<dbReference type="Proteomes" id="UP000185604">
    <property type="component" value="Unassembled WGS sequence"/>
</dbReference>
<keyword evidence="5" id="KW-1185">Reference proteome</keyword>
<dbReference type="Gene3D" id="1.25.40.10">
    <property type="entry name" value="Tetratricopeptide repeat domain"/>
    <property type="match status" value="1"/>
</dbReference>
<gene>
    <name evidence="2" type="ORF">B4121_1702</name>
    <name evidence="3" type="ORF">CHCC15381_2260</name>
    <name evidence="1" type="ORF">PVN32_04165</name>
</gene>
<evidence type="ECO:0000313" key="5">
    <source>
        <dbReference type="Proteomes" id="UP000429980"/>
    </source>
</evidence>
<comment type="caution">
    <text evidence="2">The sequence shown here is derived from an EMBL/GenBank/DDBJ whole genome shotgun (WGS) entry which is preliminary data.</text>
</comment>
<dbReference type="Proteomes" id="UP000429980">
    <property type="component" value="Unassembled WGS sequence"/>
</dbReference>
<reference evidence="1" key="3">
    <citation type="submission" date="2022-12" db="EMBL/GenBank/DDBJ databases">
        <title>Draft Genome Sequences of Bacillus licheniformis and Bacillus paralicheniformis strains isolated from Irish skim milk powders.</title>
        <authorList>
            <person name="Lourenco A."/>
            <person name="Li F."/>
            <person name="Geraldine D."/>
            <person name="Tobin J.T."/>
            <person name="Butler F."/>
            <person name="Jordan K."/>
            <person name="Obrien T."/>
        </authorList>
    </citation>
    <scope>NUCLEOTIDE SEQUENCE</scope>
    <source>
        <strain evidence="1">3370</strain>
    </source>
</reference>
<evidence type="ECO:0000313" key="3">
    <source>
        <dbReference type="EMBL" id="TWL37653.1"/>
    </source>
</evidence>
<dbReference type="EMBL" id="NILF01000042">
    <property type="protein sequence ID" value="TWL37653.1"/>
    <property type="molecule type" value="Genomic_DNA"/>
</dbReference>
<dbReference type="SUPFAM" id="SSF48452">
    <property type="entry name" value="TPR-like"/>
    <property type="match status" value="1"/>
</dbReference>
<evidence type="ECO:0000313" key="2">
    <source>
        <dbReference type="EMBL" id="OLF94872.1"/>
    </source>
</evidence>
<reference evidence="3 5" key="2">
    <citation type="submission" date="2019-06" db="EMBL/GenBank/DDBJ databases">
        <title>Genome sequence analysis of &gt;100 Bacillus licheniformis strains suggests intrinsic resistance to this species.</title>
        <authorList>
            <person name="Wels M."/>
            <person name="Siezen R.J."/>
            <person name="Johansen E."/>
            <person name="Stuer-Lauridsen B."/>
            <person name="Bjerre K."/>
            <person name="Nielsen B.K.K."/>
        </authorList>
    </citation>
    <scope>NUCLEOTIDE SEQUENCE [LARGE SCALE GENOMIC DNA]</scope>
    <source>
        <strain evidence="3 5">BAC-15381</strain>
    </source>
</reference>
<name>A0A6I7TRF5_9BACI</name>
<evidence type="ECO:0000313" key="1">
    <source>
        <dbReference type="EMBL" id="MDE1451369.1"/>
    </source>
</evidence>
<accession>A0A6I7TRF5</accession>
<protein>
    <submittedName>
        <fullName evidence="2 3">Response regulator aspartate phosphatase</fullName>
    </submittedName>
    <submittedName>
        <fullName evidence="1">Tetratricopeptide repeat protein</fullName>
    </submittedName>
</protein>
<dbReference type="InterPro" id="IPR011990">
    <property type="entry name" value="TPR-like_helical_dom_sf"/>
</dbReference>
<reference evidence="2 4" key="1">
    <citation type="journal article" date="2016" name="Front. Microbiol.">
        <title>High-Level Heat Resistance of Spores of Bacillus amyloliquefaciens and Bacillus licheniformis Results from the Presence of a spoVA Operon in a Tn1546 Transposon.</title>
        <authorList>
            <person name="Berendsen E.M."/>
            <person name="Koning R.A."/>
            <person name="Boekhorst J."/>
            <person name="de Jong A."/>
            <person name="Kuipers O.P."/>
            <person name="Wells-Bennik M.H."/>
        </authorList>
    </citation>
    <scope>NUCLEOTIDE SEQUENCE [LARGE SCALE GENOMIC DNA]</scope>
    <source>
        <strain evidence="2 4">B4121</strain>
    </source>
</reference>
<dbReference type="Proteomes" id="UP001216709">
    <property type="component" value="Unassembled WGS sequence"/>
</dbReference>
<proteinExistence type="predicted"/>
<evidence type="ECO:0000313" key="4">
    <source>
        <dbReference type="Proteomes" id="UP000185604"/>
    </source>
</evidence>
<dbReference type="Pfam" id="PF18801">
    <property type="entry name" value="RapH_N"/>
    <property type="match status" value="1"/>
</dbReference>
<dbReference type="AlphaFoldDB" id="A0A6I7TRF5"/>
<dbReference type="EMBL" id="JARAFO010000005">
    <property type="protein sequence ID" value="MDE1451369.1"/>
    <property type="molecule type" value="Genomic_DNA"/>
</dbReference>
<organism evidence="2 4">
    <name type="scientific">Bacillus paralicheniformis</name>
    <dbReference type="NCBI Taxonomy" id="1648923"/>
    <lineage>
        <taxon>Bacteria</taxon>
        <taxon>Bacillati</taxon>
        <taxon>Bacillota</taxon>
        <taxon>Bacilli</taxon>
        <taxon>Bacillales</taxon>
        <taxon>Bacillaceae</taxon>
        <taxon>Bacillus</taxon>
    </lineage>
</organism>
<dbReference type="EMBL" id="LKPO01000009">
    <property type="protein sequence ID" value="OLF94872.1"/>
    <property type="molecule type" value="Genomic_DNA"/>
</dbReference>
<sequence>MNKIAAEEVANMLNTWYRAIRRSDAEQSIRLFEQIKPLLADMEEDQEVLIYYSLLELRHKIMLYDSRGKKIEQHDVSAGDSAASHMTSYYYYLFSGAYEVYKKNYEQAISFYKIAEKKLAHVHDEIEVAQFHDKVGKLYYYLGQNIVSLNHTRQAMEIFKGHGDHDMNLVSTYITMAGNYTEMGKYTEAEEYLTEAIHTVRKAGDHFKEMQLLHNFALLYAAMDKSDKSIQFLDIVLNDHAYAASDYYFNVVFLMIKELFKTGDYERAAAFYKEGKERSQSAANEIFDAKIDLLYAAYAGCGEQAVKDCKDNIEILFQAKQYDSARELSLLTANVYRSKSLYKEAAHFFLEAIKAEEKMKKVEGM</sequence>